<keyword evidence="3" id="KW-1185">Reference proteome</keyword>
<proteinExistence type="predicted"/>
<evidence type="ECO:0000313" key="2">
    <source>
        <dbReference type="EMBL" id="MCI2241054.1"/>
    </source>
</evidence>
<gene>
    <name evidence="2" type="ORF">LPT13_01640</name>
</gene>
<dbReference type="RefSeq" id="WP_242162834.1">
    <property type="nucleotide sequence ID" value="NZ_JAJMLW010000001.1"/>
</dbReference>
<accession>A0ABS9WDW0</accession>
<dbReference type="Proteomes" id="UP001430755">
    <property type="component" value="Unassembled WGS sequence"/>
</dbReference>
<evidence type="ECO:0000313" key="3">
    <source>
        <dbReference type="Proteomes" id="UP001430755"/>
    </source>
</evidence>
<reference evidence="2" key="1">
    <citation type="submission" date="2021-11" db="EMBL/GenBank/DDBJ databases">
        <title>A Novel Adlercreutzia Species, isolated from a Allomyrina dichotoma larva feces.</title>
        <authorList>
            <person name="Suh M.K."/>
        </authorList>
    </citation>
    <scope>NUCLEOTIDE SEQUENCE</scope>
    <source>
        <strain evidence="2">JBNU-10</strain>
    </source>
</reference>
<organism evidence="2 3">
    <name type="scientific">Adlercreutzia faecimuris</name>
    <dbReference type="NCBI Taxonomy" id="2897341"/>
    <lineage>
        <taxon>Bacteria</taxon>
        <taxon>Bacillati</taxon>
        <taxon>Actinomycetota</taxon>
        <taxon>Coriobacteriia</taxon>
        <taxon>Eggerthellales</taxon>
        <taxon>Eggerthellaceae</taxon>
        <taxon>Adlercreutzia</taxon>
    </lineage>
</organism>
<name>A0ABS9WDW0_9ACTN</name>
<sequence>MSAQAVQLPPGCKIVEAPAAPQPPTWFEDYGDLLTTRDVAEIIQQSAQTVRRLMAHGEIPACPIGRRWYTPKSELVKFIERGLGDAA</sequence>
<protein>
    <submittedName>
        <fullName evidence="2">Helix-turn-helix domain-containing protein</fullName>
    </submittedName>
</protein>
<comment type="caution">
    <text evidence="2">The sequence shown here is derived from an EMBL/GenBank/DDBJ whole genome shotgun (WGS) entry which is preliminary data.</text>
</comment>
<dbReference type="Pfam" id="PF12728">
    <property type="entry name" value="HTH_17"/>
    <property type="match status" value="1"/>
</dbReference>
<feature type="domain" description="Helix-turn-helix" evidence="1">
    <location>
        <begin position="33"/>
        <end position="81"/>
    </location>
</feature>
<dbReference type="EMBL" id="JAJMLW010000001">
    <property type="protein sequence ID" value="MCI2241054.1"/>
    <property type="molecule type" value="Genomic_DNA"/>
</dbReference>
<evidence type="ECO:0000259" key="1">
    <source>
        <dbReference type="Pfam" id="PF12728"/>
    </source>
</evidence>
<dbReference type="InterPro" id="IPR041657">
    <property type="entry name" value="HTH_17"/>
</dbReference>